<evidence type="ECO:0000256" key="1">
    <source>
        <dbReference type="SAM" id="Phobius"/>
    </source>
</evidence>
<feature type="transmembrane region" description="Helical" evidence="1">
    <location>
        <begin position="43"/>
        <end position="61"/>
    </location>
</feature>
<gene>
    <name evidence="2" type="ORF">BHE18_13580</name>
</gene>
<dbReference type="Proteomes" id="UP000182062">
    <property type="component" value="Unassembled WGS sequence"/>
</dbReference>
<proteinExistence type="predicted"/>
<comment type="caution">
    <text evidence="2">The sequence shown here is derived from an EMBL/GenBank/DDBJ whole genome shotgun (WGS) entry which is preliminary data.</text>
</comment>
<sequence>MEWSLIGVGGTLFCVLFMCKKVKLLGGGVRYGNRYLRKQNNGFDNIFLFLIINGWFLIIYHDF</sequence>
<keyword evidence="3" id="KW-1185">Reference proteome</keyword>
<keyword evidence="1" id="KW-1133">Transmembrane helix</keyword>
<feature type="transmembrane region" description="Helical" evidence="1">
    <location>
        <begin position="6"/>
        <end position="22"/>
    </location>
</feature>
<keyword evidence="1" id="KW-0812">Transmembrane</keyword>
<keyword evidence="1" id="KW-0472">Membrane</keyword>
<dbReference type="AlphaFoldDB" id="A0A1J6VNN4"/>
<protein>
    <submittedName>
        <fullName evidence="2">Uncharacterized protein</fullName>
    </submittedName>
</protein>
<name>A0A1J6VNN4_9BACI</name>
<evidence type="ECO:0000313" key="2">
    <source>
        <dbReference type="EMBL" id="OIU66933.1"/>
    </source>
</evidence>
<evidence type="ECO:0000313" key="3">
    <source>
        <dbReference type="Proteomes" id="UP000182062"/>
    </source>
</evidence>
<reference evidence="2 3" key="1">
    <citation type="submission" date="2016-09" db="EMBL/GenBank/DDBJ databases">
        <title>Bacillus aquimaris SAMM genome sequence reveals colonization and biosurfactant production capacities.</title>
        <authorList>
            <person name="Waghmode S.R."/>
            <person name="Suryavanshi M.V."/>
        </authorList>
    </citation>
    <scope>NUCLEOTIDE SEQUENCE [LARGE SCALE GENOMIC DNA]</scope>
    <source>
        <strain evidence="2 3">SAMM</strain>
    </source>
</reference>
<organism evidence="2 3">
    <name type="scientific">Rossellomorea aquimaris</name>
    <dbReference type="NCBI Taxonomy" id="189382"/>
    <lineage>
        <taxon>Bacteria</taxon>
        <taxon>Bacillati</taxon>
        <taxon>Bacillota</taxon>
        <taxon>Bacilli</taxon>
        <taxon>Bacillales</taxon>
        <taxon>Bacillaceae</taxon>
        <taxon>Rossellomorea</taxon>
    </lineage>
</organism>
<accession>A0A1J6VNN4</accession>
<dbReference type="EMBL" id="MINN01000150">
    <property type="protein sequence ID" value="OIU66933.1"/>
    <property type="molecule type" value="Genomic_DNA"/>
</dbReference>